<dbReference type="Proteomes" id="UP001208570">
    <property type="component" value="Unassembled WGS sequence"/>
</dbReference>
<sequence>MHSSIVFSSLSHYNDFFVAALRIMASKVVVKVPYVNTLDALAKQRYLDKIRRVDNVDPYSLLNSAWTQKGSCFPAVSYPDIVNYLIFNKSCYTMEDMKAWKSLEAYNQLTSGWISDVAFVLSLILLNE</sequence>
<accession>A0AAD9MQG1</accession>
<evidence type="ECO:0000313" key="1">
    <source>
        <dbReference type="EMBL" id="KAK2140348.1"/>
    </source>
</evidence>
<dbReference type="PANTHER" id="PTHR47526">
    <property type="entry name" value="ATP-DEPENDENT DNA HELICASE"/>
    <property type="match status" value="1"/>
</dbReference>
<name>A0AAD9MQG1_9ANNE</name>
<evidence type="ECO:0000313" key="2">
    <source>
        <dbReference type="Proteomes" id="UP001208570"/>
    </source>
</evidence>
<comment type="caution">
    <text evidence="1">The sequence shown here is derived from an EMBL/GenBank/DDBJ whole genome shotgun (WGS) entry which is preliminary data.</text>
</comment>
<organism evidence="1 2">
    <name type="scientific">Paralvinella palmiformis</name>
    <dbReference type="NCBI Taxonomy" id="53620"/>
    <lineage>
        <taxon>Eukaryota</taxon>
        <taxon>Metazoa</taxon>
        <taxon>Spiralia</taxon>
        <taxon>Lophotrochozoa</taxon>
        <taxon>Annelida</taxon>
        <taxon>Polychaeta</taxon>
        <taxon>Sedentaria</taxon>
        <taxon>Canalipalpata</taxon>
        <taxon>Terebellida</taxon>
        <taxon>Terebelliformia</taxon>
        <taxon>Alvinellidae</taxon>
        <taxon>Paralvinella</taxon>
    </lineage>
</organism>
<reference evidence="1" key="1">
    <citation type="journal article" date="2023" name="Mol. Biol. Evol.">
        <title>Third-Generation Sequencing Reveals the Adaptive Role of the Epigenome in Three Deep-Sea Polychaetes.</title>
        <authorList>
            <person name="Perez M."/>
            <person name="Aroh O."/>
            <person name="Sun Y."/>
            <person name="Lan Y."/>
            <person name="Juniper S.K."/>
            <person name="Young C.R."/>
            <person name="Angers B."/>
            <person name="Qian P.Y."/>
        </authorList>
    </citation>
    <scope>NUCLEOTIDE SEQUENCE</scope>
    <source>
        <strain evidence="1">P08H-3</strain>
    </source>
</reference>
<dbReference type="AlphaFoldDB" id="A0AAD9MQG1"/>
<proteinExistence type="predicted"/>
<protein>
    <submittedName>
        <fullName evidence="1">Uncharacterized protein</fullName>
    </submittedName>
</protein>
<dbReference type="PANTHER" id="PTHR47526:SF4">
    <property type="entry name" value="SWIM-TYPE DOMAIN-CONTAINING PROTEIN"/>
    <property type="match status" value="1"/>
</dbReference>
<gene>
    <name evidence="1" type="ORF">LSH36_1385g00014</name>
</gene>
<keyword evidence="2" id="KW-1185">Reference proteome</keyword>
<dbReference type="EMBL" id="JAODUP010001384">
    <property type="protein sequence ID" value="KAK2140348.1"/>
    <property type="molecule type" value="Genomic_DNA"/>
</dbReference>